<dbReference type="FunFam" id="2.30.180.10:FF:000046">
    <property type="entry name" value="Fasciclin-like arabinogalactan family protein"/>
    <property type="match status" value="1"/>
</dbReference>
<feature type="region of interest" description="Disordered" evidence="2">
    <location>
        <begin position="239"/>
        <end position="289"/>
    </location>
</feature>
<feature type="chain" id="PRO_5016293116" description="FAS1 domain-containing protein" evidence="3">
    <location>
        <begin position="31"/>
        <end position="289"/>
    </location>
</feature>
<feature type="signal peptide" evidence="3">
    <location>
        <begin position="1"/>
        <end position="30"/>
    </location>
</feature>
<evidence type="ECO:0000256" key="1">
    <source>
        <dbReference type="ARBA" id="ARBA00007843"/>
    </source>
</evidence>
<feature type="compositionally biased region" description="Basic residues" evidence="2">
    <location>
        <begin position="255"/>
        <end position="283"/>
    </location>
</feature>
<accession>A0A2Z7AY73</accession>
<dbReference type="Gene3D" id="2.30.180.10">
    <property type="entry name" value="FAS1 domain"/>
    <property type="match status" value="1"/>
</dbReference>
<dbReference type="OrthoDB" id="1937685at2759"/>
<dbReference type="Pfam" id="PF02469">
    <property type="entry name" value="Fasciclin"/>
    <property type="match status" value="1"/>
</dbReference>
<evidence type="ECO:0000313" key="5">
    <source>
        <dbReference type="EMBL" id="KZV26336.1"/>
    </source>
</evidence>
<dbReference type="InterPro" id="IPR036378">
    <property type="entry name" value="FAS1_dom_sf"/>
</dbReference>
<proteinExistence type="inferred from homology"/>
<dbReference type="EMBL" id="KV011298">
    <property type="protein sequence ID" value="KZV26336.1"/>
    <property type="molecule type" value="Genomic_DNA"/>
</dbReference>
<keyword evidence="6" id="KW-1185">Reference proteome</keyword>
<sequence>MAVSTPAPLISGTCLLFLLITCAATTDAAAANTTFATNDTITASTFQELETTLQTLRNHGFTLFTNGIATSDIQIQLLSTNSSAATAHPFTLLAPKDVQLFTLDMASSAASYISTLRYHVIPNRRLTFSDLLNLTSSFLDTLLPQHSVLIGKIKANGASGVVIDGIRLSEPDLFLGQRFAVHGIDGILVTGLIDYDLFNVNHKDSDHVSPSSRPLPGNDWNIPADGYLDPESEYNRNNIPMAPQPKFDRRLPAAAHKKPRKGRGKQVRGHSRHRRKREGRHVRFQFDSV</sequence>
<comment type="similarity">
    <text evidence="1">Belongs to the fasciclin-like AGP family.</text>
</comment>
<organism evidence="5 6">
    <name type="scientific">Dorcoceras hygrometricum</name>
    <dbReference type="NCBI Taxonomy" id="472368"/>
    <lineage>
        <taxon>Eukaryota</taxon>
        <taxon>Viridiplantae</taxon>
        <taxon>Streptophyta</taxon>
        <taxon>Embryophyta</taxon>
        <taxon>Tracheophyta</taxon>
        <taxon>Spermatophyta</taxon>
        <taxon>Magnoliopsida</taxon>
        <taxon>eudicotyledons</taxon>
        <taxon>Gunneridae</taxon>
        <taxon>Pentapetalae</taxon>
        <taxon>asterids</taxon>
        <taxon>lamiids</taxon>
        <taxon>Lamiales</taxon>
        <taxon>Gesneriaceae</taxon>
        <taxon>Didymocarpoideae</taxon>
        <taxon>Trichosporeae</taxon>
        <taxon>Loxocarpinae</taxon>
        <taxon>Dorcoceras</taxon>
    </lineage>
</organism>
<evidence type="ECO:0000259" key="4">
    <source>
        <dbReference type="Pfam" id="PF02469"/>
    </source>
</evidence>
<keyword evidence="3" id="KW-0732">Signal</keyword>
<gene>
    <name evidence="5" type="ORF">F511_38882</name>
</gene>
<protein>
    <recommendedName>
        <fullName evidence="4">FAS1 domain-containing protein</fullName>
    </recommendedName>
</protein>
<dbReference type="Proteomes" id="UP000250235">
    <property type="component" value="Unassembled WGS sequence"/>
</dbReference>
<dbReference type="AlphaFoldDB" id="A0A2Z7AY73"/>
<dbReference type="InterPro" id="IPR052806">
    <property type="entry name" value="Fasciclin-like_AGP"/>
</dbReference>
<evidence type="ECO:0000313" key="6">
    <source>
        <dbReference type="Proteomes" id="UP000250235"/>
    </source>
</evidence>
<reference evidence="5 6" key="1">
    <citation type="journal article" date="2015" name="Proc. Natl. Acad. Sci. U.S.A.">
        <title>The resurrection genome of Boea hygrometrica: A blueprint for survival of dehydration.</title>
        <authorList>
            <person name="Xiao L."/>
            <person name="Yang G."/>
            <person name="Zhang L."/>
            <person name="Yang X."/>
            <person name="Zhao S."/>
            <person name="Ji Z."/>
            <person name="Zhou Q."/>
            <person name="Hu M."/>
            <person name="Wang Y."/>
            <person name="Chen M."/>
            <person name="Xu Y."/>
            <person name="Jin H."/>
            <person name="Xiao X."/>
            <person name="Hu G."/>
            <person name="Bao F."/>
            <person name="Hu Y."/>
            <person name="Wan P."/>
            <person name="Li L."/>
            <person name="Deng X."/>
            <person name="Kuang T."/>
            <person name="Xiang C."/>
            <person name="Zhu J.K."/>
            <person name="Oliver M.J."/>
            <person name="He Y."/>
        </authorList>
    </citation>
    <scope>NUCLEOTIDE SEQUENCE [LARGE SCALE GENOMIC DNA]</scope>
    <source>
        <strain evidence="6">cv. XS01</strain>
    </source>
</reference>
<dbReference type="PANTHER" id="PTHR33985">
    <property type="entry name" value="OS02G0491300 PROTEIN-RELATED"/>
    <property type="match status" value="1"/>
</dbReference>
<dbReference type="InterPro" id="IPR000782">
    <property type="entry name" value="FAS1_domain"/>
</dbReference>
<feature type="domain" description="FAS1" evidence="4">
    <location>
        <begin position="61"/>
        <end position="189"/>
    </location>
</feature>
<dbReference type="SUPFAM" id="SSF82153">
    <property type="entry name" value="FAS1 domain"/>
    <property type="match status" value="1"/>
</dbReference>
<dbReference type="PANTHER" id="PTHR33985:SF15">
    <property type="entry name" value="FASCICLIN-LIKE ARABINOGALACTAN PROTEIN 19"/>
    <property type="match status" value="1"/>
</dbReference>
<name>A0A2Z7AY73_9LAMI</name>
<evidence type="ECO:0000256" key="3">
    <source>
        <dbReference type="SAM" id="SignalP"/>
    </source>
</evidence>
<evidence type="ECO:0000256" key="2">
    <source>
        <dbReference type="SAM" id="MobiDB-lite"/>
    </source>
</evidence>